<dbReference type="Proteomes" id="UP001165367">
    <property type="component" value="Unassembled WGS sequence"/>
</dbReference>
<organism evidence="8 9">
    <name type="scientific">Terrimonas ginsenosidimutans</name>
    <dbReference type="NCBI Taxonomy" id="2908004"/>
    <lineage>
        <taxon>Bacteria</taxon>
        <taxon>Pseudomonadati</taxon>
        <taxon>Bacteroidota</taxon>
        <taxon>Chitinophagia</taxon>
        <taxon>Chitinophagales</taxon>
        <taxon>Chitinophagaceae</taxon>
        <taxon>Terrimonas</taxon>
    </lineage>
</organism>
<evidence type="ECO:0000256" key="4">
    <source>
        <dbReference type="ARBA" id="ARBA00022691"/>
    </source>
</evidence>
<gene>
    <name evidence="8" type="ORF">LZZ85_11310</name>
</gene>
<comment type="similarity">
    <text evidence="7">Belongs to the class I-like SAM-binding methyltransferase superfamily. C5-methyltransferase family.</text>
</comment>
<evidence type="ECO:0000256" key="1">
    <source>
        <dbReference type="ARBA" id="ARBA00011975"/>
    </source>
</evidence>
<dbReference type="Gene3D" id="3.90.120.10">
    <property type="entry name" value="DNA Methylase, subunit A, domain 2"/>
    <property type="match status" value="1"/>
</dbReference>
<dbReference type="SUPFAM" id="SSF53335">
    <property type="entry name" value="S-adenosyl-L-methionine-dependent methyltransferases"/>
    <property type="match status" value="1"/>
</dbReference>
<dbReference type="InterPro" id="IPR029063">
    <property type="entry name" value="SAM-dependent_MTases_sf"/>
</dbReference>
<dbReference type="GO" id="GO:0008168">
    <property type="term" value="F:methyltransferase activity"/>
    <property type="evidence" value="ECO:0007669"/>
    <property type="project" value="UniProtKB-KW"/>
</dbReference>
<reference evidence="8" key="1">
    <citation type="submission" date="2022-01" db="EMBL/GenBank/DDBJ databases">
        <authorList>
            <person name="Jo J.-H."/>
            <person name="Im W.-T."/>
        </authorList>
    </citation>
    <scope>NUCLEOTIDE SEQUENCE</scope>
    <source>
        <strain evidence="8">NA20</strain>
    </source>
</reference>
<keyword evidence="5" id="KW-0680">Restriction system</keyword>
<evidence type="ECO:0000256" key="7">
    <source>
        <dbReference type="PROSITE-ProRule" id="PRU01016"/>
    </source>
</evidence>
<dbReference type="Pfam" id="PF00145">
    <property type="entry name" value="DNA_methylase"/>
    <property type="match status" value="1"/>
</dbReference>
<feature type="active site" evidence="7">
    <location>
        <position position="77"/>
    </location>
</feature>
<evidence type="ECO:0000313" key="9">
    <source>
        <dbReference type="Proteomes" id="UP001165367"/>
    </source>
</evidence>
<dbReference type="PROSITE" id="PS51679">
    <property type="entry name" value="SAM_MT_C5"/>
    <property type="match status" value="1"/>
</dbReference>
<evidence type="ECO:0000256" key="6">
    <source>
        <dbReference type="ARBA" id="ARBA00047422"/>
    </source>
</evidence>
<proteinExistence type="inferred from homology"/>
<comment type="caution">
    <text evidence="8">The sequence shown here is derived from an EMBL/GenBank/DDBJ whole genome shotgun (WGS) entry which is preliminary data.</text>
</comment>
<dbReference type="GO" id="GO:0032259">
    <property type="term" value="P:methylation"/>
    <property type="evidence" value="ECO:0007669"/>
    <property type="project" value="UniProtKB-KW"/>
</dbReference>
<dbReference type="Gene3D" id="3.40.50.150">
    <property type="entry name" value="Vaccinia Virus protein VP39"/>
    <property type="match status" value="1"/>
</dbReference>
<dbReference type="PANTHER" id="PTHR10629:SF52">
    <property type="entry name" value="DNA (CYTOSINE-5)-METHYLTRANSFERASE 1"/>
    <property type="match status" value="1"/>
</dbReference>
<accession>A0ABS9KRD7</accession>
<dbReference type="PRINTS" id="PR00105">
    <property type="entry name" value="C5METTRFRASE"/>
</dbReference>
<sequence length="295" mass="33708">MYNPKAKGYFSGCGGFELGIQEAGVELVQSLDLDAEATACMKDNPQYFNHKVLTQDITQTTVLDQPGSDVILGTYPCTKYSPIADISETRTGDELYLHFFRHMAIEQPEVFALENVPGMRKFKVVMEAMTRLPGYYVTTFCPVRASYWLPQRRDRLIVIGSKKPFDIPPPIEQYRKPRIKDIIERDPEVSVPDYIGSRLNGKYRDKPIIVDPEKPGAIAPTCVAHYAKDQSTRLVRDRSSKHGLRPFTIREYARLQGFPDDFKFKNELSSFRLIGNAVPPPMGRWVGEQIMRYFN</sequence>
<keyword evidence="9" id="KW-1185">Reference proteome</keyword>
<dbReference type="PROSITE" id="PS00095">
    <property type="entry name" value="C5_MTASE_2"/>
    <property type="match status" value="1"/>
</dbReference>
<evidence type="ECO:0000256" key="3">
    <source>
        <dbReference type="ARBA" id="ARBA00022679"/>
    </source>
</evidence>
<dbReference type="InterPro" id="IPR001525">
    <property type="entry name" value="C5_MeTfrase"/>
</dbReference>
<dbReference type="EC" id="2.1.1.37" evidence="1"/>
<dbReference type="RefSeq" id="WP_237871697.1">
    <property type="nucleotide sequence ID" value="NZ_JAKLTR010000006.1"/>
</dbReference>
<dbReference type="InterPro" id="IPR050390">
    <property type="entry name" value="C5-Methyltransferase"/>
</dbReference>
<name>A0ABS9KRD7_9BACT</name>
<evidence type="ECO:0000256" key="5">
    <source>
        <dbReference type="ARBA" id="ARBA00022747"/>
    </source>
</evidence>
<comment type="catalytic activity">
    <reaction evidence="6">
        <text>a 2'-deoxycytidine in DNA + S-adenosyl-L-methionine = a 5-methyl-2'-deoxycytidine in DNA + S-adenosyl-L-homocysteine + H(+)</text>
        <dbReference type="Rhea" id="RHEA:13681"/>
        <dbReference type="Rhea" id="RHEA-COMP:11369"/>
        <dbReference type="Rhea" id="RHEA-COMP:11370"/>
        <dbReference type="ChEBI" id="CHEBI:15378"/>
        <dbReference type="ChEBI" id="CHEBI:57856"/>
        <dbReference type="ChEBI" id="CHEBI:59789"/>
        <dbReference type="ChEBI" id="CHEBI:85452"/>
        <dbReference type="ChEBI" id="CHEBI:85454"/>
        <dbReference type="EC" id="2.1.1.37"/>
    </reaction>
</comment>
<dbReference type="EMBL" id="JAKLTR010000006">
    <property type="protein sequence ID" value="MCG2614876.1"/>
    <property type="molecule type" value="Genomic_DNA"/>
</dbReference>
<protein>
    <recommendedName>
        <fullName evidence="1">DNA (cytosine-5-)-methyltransferase</fullName>
        <ecNumber evidence="1">2.1.1.37</ecNumber>
    </recommendedName>
</protein>
<dbReference type="InterPro" id="IPR031303">
    <property type="entry name" value="C5_meth_CS"/>
</dbReference>
<keyword evidence="2 7" id="KW-0489">Methyltransferase</keyword>
<evidence type="ECO:0000256" key="2">
    <source>
        <dbReference type="ARBA" id="ARBA00022603"/>
    </source>
</evidence>
<evidence type="ECO:0000313" key="8">
    <source>
        <dbReference type="EMBL" id="MCG2614876.1"/>
    </source>
</evidence>
<dbReference type="PANTHER" id="PTHR10629">
    <property type="entry name" value="CYTOSINE-SPECIFIC METHYLTRANSFERASE"/>
    <property type="match status" value="1"/>
</dbReference>
<keyword evidence="3 7" id="KW-0808">Transferase</keyword>
<keyword evidence="4 7" id="KW-0949">S-adenosyl-L-methionine</keyword>